<evidence type="ECO:0000313" key="8">
    <source>
        <dbReference type="Proteomes" id="UP000076447"/>
    </source>
</evidence>
<dbReference type="AlphaFoldDB" id="A0A163S282"/>
<comment type="caution">
    <text evidence="6">The sequence shown here is derived from an EMBL/GenBank/DDBJ whole genome shotgun (WGS) entry which is preliminary data.</text>
</comment>
<reference evidence="6 8" key="1">
    <citation type="submission" date="2016-01" db="EMBL/GenBank/DDBJ databases">
        <title>Genome sequence of Oerskovia enterophila VJag, an agar and cellulose degrading bacterium.</title>
        <authorList>
            <person name="Poehlein A."/>
            <person name="Jag V."/>
            <person name="Bengelsdorf F."/>
            <person name="Duerre P."/>
            <person name="Daniel R."/>
        </authorList>
    </citation>
    <scope>NUCLEOTIDE SEQUENCE [LARGE SCALE GENOMIC DNA]</scope>
    <source>
        <strain evidence="6 8">VJag</strain>
    </source>
</reference>
<feature type="domain" description="HTH marR-type" evidence="5">
    <location>
        <begin position="28"/>
        <end position="127"/>
    </location>
</feature>
<protein>
    <submittedName>
        <fullName evidence="6">MarR family protein</fullName>
    </submittedName>
</protein>
<dbReference type="InterPro" id="IPR036388">
    <property type="entry name" value="WH-like_DNA-bd_sf"/>
</dbReference>
<keyword evidence="3" id="KW-0804">Transcription</keyword>
<name>A0A163S282_9CELL</name>
<feature type="region of interest" description="Disordered" evidence="4">
    <location>
        <begin position="144"/>
        <end position="163"/>
    </location>
</feature>
<dbReference type="PATRIC" id="fig|43678.3.peg.1441"/>
<dbReference type="Proteomes" id="UP000093412">
    <property type="component" value="Unassembled WGS sequence"/>
</dbReference>
<evidence type="ECO:0000313" key="9">
    <source>
        <dbReference type="Proteomes" id="UP000093412"/>
    </source>
</evidence>
<organism evidence="6 8">
    <name type="scientific">Oerskovia enterophila</name>
    <dbReference type="NCBI Taxonomy" id="43678"/>
    <lineage>
        <taxon>Bacteria</taxon>
        <taxon>Bacillati</taxon>
        <taxon>Actinomycetota</taxon>
        <taxon>Actinomycetes</taxon>
        <taxon>Micrococcales</taxon>
        <taxon>Cellulomonadaceae</taxon>
        <taxon>Oerskovia</taxon>
    </lineage>
</organism>
<keyword evidence="1" id="KW-0805">Transcription regulation</keyword>
<dbReference type="Gene3D" id="1.10.10.10">
    <property type="entry name" value="Winged helix-like DNA-binding domain superfamily/Winged helix DNA-binding domain"/>
    <property type="match status" value="1"/>
</dbReference>
<dbReference type="InterPro" id="IPR023187">
    <property type="entry name" value="Tscrpt_reg_MarR-type_CS"/>
</dbReference>
<accession>A0A163S282</accession>
<dbReference type="InterPro" id="IPR036390">
    <property type="entry name" value="WH_DNA-bd_sf"/>
</dbReference>
<keyword evidence="2" id="KW-0238">DNA-binding</keyword>
<evidence type="ECO:0000313" key="7">
    <source>
        <dbReference type="EMBL" id="OCI31365.1"/>
    </source>
</evidence>
<dbReference type="Proteomes" id="UP000076447">
    <property type="component" value="Unassembled WGS sequence"/>
</dbReference>
<dbReference type="GO" id="GO:0003700">
    <property type="term" value="F:DNA-binding transcription factor activity"/>
    <property type="evidence" value="ECO:0007669"/>
    <property type="project" value="InterPro"/>
</dbReference>
<gene>
    <name evidence="7" type="ORF">OERS_19180</name>
    <name evidence="6" type="ORF">OJAG_13770</name>
</gene>
<reference evidence="7 9" key="2">
    <citation type="submission" date="2016-06" db="EMBL/GenBank/DDBJ databases">
        <title>Genome sequence of Oerskovia enterophila DSM 43852.</title>
        <authorList>
            <person name="Poehlein A."/>
            <person name="Jag V."/>
            <person name="Bengelsdorf F.R."/>
            <person name="Daniel R."/>
            <person name="Duerre P."/>
        </authorList>
    </citation>
    <scope>NUCLEOTIDE SEQUENCE [LARGE SCALE GENOMIC DNA]</scope>
    <source>
        <strain evidence="7 9">DSM 43852</strain>
    </source>
</reference>
<dbReference type="STRING" id="43678.OJAG_13770"/>
<evidence type="ECO:0000256" key="1">
    <source>
        <dbReference type="ARBA" id="ARBA00023015"/>
    </source>
</evidence>
<keyword evidence="9" id="KW-1185">Reference proteome</keyword>
<evidence type="ECO:0000256" key="4">
    <source>
        <dbReference type="SAM" id="MobiDB-lite"/>
    </source>
</evidence>
<evidence type="ECO:0000256" key="3">
    <source>
        <dbReference type="ARBA" id="ARBA00023163"/>
    </source>
</evidence>
<dbReference type="PROSITE" id="PS01117">
    <property type="entry name" value="HTH_MARR_1"/>
    <property type="match status" value="1"/>
</dbReference>
<evidence type="ECO:0000256" key="2">
    <source>
        <dbReference type="ARBA" id="ARBA00023125"/>
    </source>
</evidence>
<sequence>MSEPGWRVVLLLAGAFRGSIDALHSELAEQGHPEARPLHGFALQAIGPDGCTINELGQRLGVSKQAAAKTAVGLEKVGYVVRDSVPGDRRAVLLRRTSRAEEFLAASAAGFERVMDGWRRTLGDARFDALVEALADVADERPVGDLPGWLSQRSSTPDERPRA</sequence>
<proteinExistence type="predicted"/>
<dbReference type="EMBL" id="LRIE01000063">
    <property type="protein sequence ID" value="KZM35936.1"/>
    <property type="molecule type" value="Genomic_DNA"/>
</dbReference>
<dbReference type="SUPFAM" id="SSF46785">
    <property type="entry name" value="Winged helix' DNA-binding domain"/>
    <property type="match status" value="1"/>
</dbReference>
<dbReference type="RefSeq" id="WP_197487017.1">
    <property type="nucleotide sequence ID" value="NZ_JBIVFZ010000001.1"/>
</dbReference>
<dbReference type="SMART" id="SM00347">
    <property type="entry name" value="HTH_MARR"/>
    <property type="match status" value="1"/>
</dbReference>
<dbReference type="EMBL" id="MAQA01000019">
    <property type="protein sequence ID" value="OCI31365.1"/>
    <property type="molecule type" value="Genomic_DNA"/>
</dbReference>
<evidence type="ECO:0000313" key="6">
    <source>
        <dbReference type="EMBL" id="KZM35936.1"/>
    </source>
</evidence>
<dbReference type="InterPro" id="IPR000835">
    <property type="entry name" value="HTH_MarR-typ"/>
</dbReference>
<dbReference type="Pfam" id="PF12802">
    <property type="entry name" value="MarR_2"/>
    <property type="match status" value="1"/>
</dbReference>
<dbReference type="GO" id="GO:0003677">
    <property type="term" value="F:DNA binding"/>
    <property type="evidence" value="ECO:0007669"/>
    <property type="project" value="UniProtKB-KW"/>
</dbReference>
<evidence type="ECO:0000259" key="5">
    <source>
        <dbReference type="SMART" id="SM00347"/>
    </source>
</evidence>